<comment type="caution">
    <text evidence="4">The sequence shown here is derived from an EMBL/GenBank/DDBJ whole genome shotgun (WGS) entry which is preliminary data.</text>
</comment>
<dbReference type="PANTHER" id="PTHR38340">
    <property type="entry name" value="S-LAYER PROTEIN"/>
    <property type="match status" value="1"/>
</dbReference>
<evidence type="ECO:0000256" key="2">
    <source>
        <dbReference type="ARBA" id="ARBA00022525"/>
    </source>
</evidence>
<dbReference type="InterPro" id="IPR001343">
    <property type="entry name" value="Hemolysn_Ca-bd"/>
</dbReference>
<name>A0ABS1F7Q7_9PROT</name>
<dbReference type="InterPro" id="IPR011049">
    <property type="entry name" value="Serralysin-like_metalloprot_C"/>
</dbReference>
<sequence length="902" mass="90032">MATIWGTAGNDTLTGNAEDNTIGGGDGDDLLTGNSGRDLLMGGDGNDTLAGGGGNDWMQGGAGSDHFVLAPGGGWDYIADFQAGAGGDVLDLTAYTGIAGLQDVLSRATAEGSDTIITFSATASLRLQGVALASLTAANFRLAGGEPSGPLPASNTITGTAARDLLSGTAASDVIIGGGGNDWMVGGAGSDHFVINPDDGWDAIGDFQAGTGGDVLDLRGWSGLSFEALVASATENADGLNFVFSGNTGVQLVGVTKASLTRENVLLSGGTSGPNPAGPSAPLLSWGPAGFDATAMSRIVKNSDTGSADQAVNVAAMSAEGRYLAYGVKSLDAATPQQPYAHYSVDLYLKDLQTGAVSKIDRVGDSIYSTPLSLAMSDDGSAMAYSDIQYGGYFGMGGPSEVRIRDLATGNTVAVGNGTSVPFNLILSGDGDVAAFQSKAYRGFNGLPTIHYDTDTGTKTNLGDTQNGLRPLGTPALSADGNTLVFARYNDVPADVPGGMQTRTDLVVRNMGSGAETLFEVSGYVDLSAPIDLSADGRFVLFSRIQGGSVNILDTATGAVELVSAAADGTAANGISSAVKFSADGRSVVFSSTATNLDAGDTNGVADFYVKNLDSGAVRRITAADGSDLGTGYDVLTLTSDSVAYLGTKHSTASGEANQVRDVLAIDLDRLPEDRLAGNANTVDLTIGGLAGGGLAAGAGHDAAVSVSVAWGDGQTTTRAVTDGAGSLSVNHLYAGGTFAGTVTLTDAQGRTSGAAFRAQVADPSAAAGAALTGDGGTDLLVGGRFADTLTGGAGDDYLSGGLGDDWLSGGDGSDVLVGGAGSDTLTGGAGADLFVFGARSGIDVITDFDGAGGDRLRIGAGQAWTVESLGADALVRFSPSDGVQLAGIRADQVSAGWFVTG</sequence>
<accession>A0ABS1F7Q7</accession>
<dbReference type="SUPFAM" id="SSF82171">
    <property type="entry name" value="DPP6 N-terminal domain-like"/>
    <property type="match status" value="1"/>
</dbReference>
<keyword evidence="5" id="KW-1185">Reference proteome</keyword>
<feature type="compositionally biased region" description="Polar residues" evidence="3">
    <location>
        <begin position="9"/>
        <end position="18"/>
    </location>
</feature>
<gene>
    <name evidence="4" type="ORF">JHL17_18810</name>
</gene>
<dbReference type="Pfam" id="PF07676">
    <property type="entry name" value="PD40"/>
    <property type="match status" value="1"/>
</dbReference>
<evidence type="ECO:0000313" key="4">
    <source>
        <dbReference type="EMBL" id="MBK1839465.1"/>
    </source>
</evidence>
<dbReference type="InterPro" id="IPR011659">
    <property type="entry name" value="WD40"/>
</dbReference>
<dbReference type="SUPFAM" id="SSF51120">
    <property type="entry name" value="beta-Roll"/>
    <property type="match status" value="3"/>
</dbReference>
<dbReference type="Pfam" id="PF00353">
    <property type="entry name" value="HemolysinCabind"/>
    <property type="match status" value="5"/>
</dbReference>
<organism evidence="4 5">
    <name type="scientific">Azospirillum endophyticum</name>
    <dbReference type="NCBI Taxonomy" id="2800326"/>
    <lineage>
        <taxon>Bacteria</taxon>
        <taxon>Pseudomonadati</taxon>
        <taxon>Pseudomonadota</taxon>
        <taxon>Alphaproteobacteria</taxon>
        <taxon>Rhodospirillales</taxon>
        <taxon>Azospirillaceae</taxon>
        <taxon>Azospirillum</taxon>
    </lineage>
</organism>
<evidence type="ECO:0000256" key="3">
    <source>
        <dbReference type="SAM" id="MobiDB-lite"/>
    </source>
</evidence>
<protein>
    <submittedName>
        <fullName evidence="4">PD40 domain-containing protein</fullName>
    </submittedName>
</protein>
<dbReference type="InterPro" id="IPR050557">
    <property type="entry name" value="RTX_toxin/Mannuronan_C5-epim"/>
</dbReference>
<proteinExistence type="predicted"/>
<dbReference type="Gene3D" id="2.150.10.10">
    <property type="entry name" value="Serralysin-like metalloprotease, C-terminal"/>
    <property type="match status" value="3"/>
</dbReference>
<dbReference type="RefSeq" id="WP_200195351.1">
    <property type="nucleotide sequence ID" value="NZ_JAENHM010000058.1"/>
</dbReference>
<dbReference type="InterPro" id="IPR011042">
    <property type="entry name" value="6-blade_b-propeller_TolB-like"/>
</dbReference>
<evidence type="ECO:0000313" key="5">
    <source>
        <dbReference type="Proteomes" id="UP000652760"/>
    </source>
</evidence>
<dbReference type="PROSITE" id="PS00330">
    <property type="entry name" value="HEMOLYSIN_CALCIUM"/>
    <property type="match status" value="5"/>
</dbReference>
<dbReference type="InterPro" id="IPR018511">
    <property type="entry name" value="Hemolysin-typ_Ca-bd_CS"/>
</dbReference>
<dbReference type="Gene3D" id="2.120.10.60">
    <property type="entry name" value="Tricorn protease N-terminal domain"/>
    <property type="match status" value="1"/>
</dbReference>
<dbReference type="PRINTS" id="PR00313">
    <property type="entry name" value="CABNDNGRPT"/>
</dbReference>
<dbReference type="PANTHER" id="PTHR38340:SF1">
    <property type="entry name" value="S-LAYER PROTEIN"/>
    <property type="match status" value="1"/>
</dbReference>
<dbReference type="EMBL" id="JAENHM010000058">
    <property type="protein sequence ID" value="MBK1839465.1"/>
    <property type="molecule type" value="Genomic_DNA"/>
</dbReference>
<feature type="region of interest" description="Disordered" evidence="3">
    <location>
        <begin position="1"/>
        <end position="27"/>
    </location>
</feature>
<comment type="subcellular location">
    <subcellularLocation>
        <location evidence="1">Secreted</location>
    </subcellularLocation>
</comment>
<evidence type="ECO:0000256" key="1">
    <source>
        <dbReference type="ARBA" id="ARBA00004613"/>
    </source>
</evidence>
<dbReference type="Proteomes" id="UP000652760">
    <property type="component" value="Unassembled WGS sequence"/>
</dbReference>
<dbReference type="Gene3D" id="2.120.10.30">
    <property type="entry name" value="TolB, C-terminal domain"/>
    <property type="match status" value="1"/>
</dbReference>
<keyword evidence="2" id="KW-0964">Secreted</keyword>
<reference evidence="5" key="1">
    <citation type="submission" date="2021-01" db="EMBL/GenBank/DDBJ databases">
        <title>Genome public.</title>
        <authorList>
            <person name="Liu C."/>
            <person name="Sun Q."/>
        </authorList>
    </citation>
    <scope>NUCLEOTIDE SEQUENCE [LARGE SCALE GENOMIC DNA]</scope>
    <source>
        <strain evidence="5">YIM B02556</strain>
    </source>
</reference>